<comment type="function">
    <text evidence="1">Nitronate monooxygenase that uses molecular oxygen to catalyze the oxidative denitrification of alkyl nitronates. Acts on propionate 3-nitronate (P3N), the presumed physiological substrate. Probably functions in the detoxification of P3N, a metabolic poison produced by plants and fungi as a defense mechanism.</text>
</comment>
<evidence type="ECO:0000256" key="1">
    <source>
        <dbReference type="ARBA" id="ARBA00003535"/>
    </source>
</evidence>
<evidence type="ECO:0000256" key="2">
    <source>
        <dbReference type="ARBA" id="ARBA00013457"/>
    </source>
</evidence>
<comment type="caution">
    <text evidence="6">The sequence shown here is derived from an EMBL/GenBank/DDBJ whole genome shotgun (WGS) entry which is preliminary data.</text>
</comment>
<dbReference type="InterPro" id="IPR013785">
    <property type="entry name" value="Aldolase_TIM"/>
</dbReference>
<dbReference type="SUPFAM" id="SSF51412">
    <property type="entry name" value="Inosine monophosphate dehydrogenase (IMPDH)"/>
    <property type="match status" value="1"/>
</dbReference>
<sequence>MAVTIRGKTLPLPILQGGMGVGISLDGLAGAVAACGGMGTLSTALCGFQEPDFAKRPFEANLRALDRQVRHAKVLAHGAGLIAVNAMVATTQYADSVRTALRAGADAIVCGAGLPKELPALASEVSDSDAAIAPIVSSGRAAGLLCKLWDRHYGRIPDFLILEGPEAGGHLGFSRQDLDAPPSLSDLLREVLTAIAPFRDKAGRDIPVFVAGGVKNGADMARYMKEGAAGAQFATRFIATAECDASEGYKQRLLAAKADDITLVKSPVGMPGRALRSPLIRRVEAGTQPSPERCVKCIVTCDGKNAPYCISKALIAARNGDWENGLFFCGAAGGEVNTLSTVPEQMAQIMDEWRAAQ</sequence>
<name>A0A923MK12_9FIRM</name>
<keyword evidence="6" id="KW-0503">Monooxygenase</keyword>
<organism evidence="6 7">
    <name type="scientific">Dysosmobacter segnis</name>
    <dbReference type="NCBI Taxonomy" id="2763042"/>
    <lineage>
        <taxon>Bacteria</taxon>
        <taxon>Bacillati</taxon>
        <taxon>Bacillota</taxon>
        <taxon>Clostridia</taxon>
        <taxon>Eubacteriales</taxon>
        <taxon>Oscillospiraceae</taxon>
        <taxon>Dysosmobacter</taxon>
    </lineage>
</organism>
<proteinExistence type="predicted"/>
<dbReference type="PANTHER" id="PTHR32332">
    <property type="entry name" value="2-NITROPROPANE DIOXYGENASE"/>
    <property type="match status" value="1"/>
</dbReference>
<evidence type="ECO:0000256" key="5">
    <source>
        <dbReference type="ARBA" id="ARBA00023002"/>
    </source>
</evidence>
<keyword evidence="3" id="KW-0285">Flavoprotein</keyword>
<evidence type="ECO:0000256" key="4">
    <source>
        <dbReference type="ARBA" id="ARBA00022643"/>
    </source>
</evidence>
<dbReference type="InterPro" id="IPR004136">
    <property type="entry name" value="NMO"/>
</dbReference>
<dbReference type="RefSeq" id="WP_187016213.1">
    <property type="nucleotide sequence ID" value="NZ_JACOQI010000030.1"/>
</dbReference>
<dbReference type="Proteomes" id="UP000620327">
    <property type="component" value="Unassembled WGS sequence"/>
</dbReference>
<dbReference type="CDD" id="cd04730">
    <property type="entry name" value="NPD_like"/>
    <property type="match status" value="1"/>
</dbReference>
<evidence type="ECO:0000313" key="7">
    <source>
        <dbReference type="Proteomes" id="UP000620327"/>
    </source>
</evidence>
<dbReference type="Gene3D" id="3.20.20.70">
    <property type="entry name" value="Aldolase class I"/>
    <property type="match status" value="1"/>
</dbReference>
<gene>
    <name evidence="6" type="ORF">H8Z83_17395</name>
</gene>
<dbReference type="EMBL" id="JACOQI010000030">
    <property type="protein sequence ID" value="MBC5772065.1"/>
    <property type="molecule type" value="Genomic_DNA"/>
</dbReference>
<keyword evidence="4" id="KW-0288">FMN</keyword>
<evidence type="ECO:0000256" key="3">
    <source>
        <dbReference type="ARBA" id="ARBA00022630"/>
    </source>
</evidence>
<keyword evidence="5" id="KW-0560">Oxidoreductase</keyword>
<dbReference type="PANTHER" id="PTHR32332:SF18">
    <property type="entry name" value="2-NITROPROPANE DIOXYGENASE"/>
    <property type="match status" value="1"/>
</dbReference>
<evidence type="ECO:0000313" key="6">
    <source>
        <dbReference type="EMBL" id="MBC5772065.1"/>
    </source>
</evidence>
<keyword evidence="7" id="KW-1185">Reference proteome</keyword>
<dbReference type="Pfam" id="PF03060">
    <property type="entry name" value="NMO"/>
    <property type="match status" value="1"/>
</dbReference>
<accession>A0A923MK12</accession>
<reference evidence="6" key="1">
    <citation type="submission" date="2020-08" db="EMBL/GenBank/DDBJ databases">
        <title>Genome public.</title>
        <authorList>
            <person name="Liu C."/>
            <person name="Sun Q."/>
        </authorList>
    </citation>
    <scope>NUCLEOTIDE SEQUENCE</scope>
    <source>
        <strain evidence="6">BX15</strain>
    </source>
</reference>
<dbReference type="GO" id="GO:0018580">
    <property type="term" value="F:nitronate monooxygenase activity"/>
    <property type="evidence" value="ECO:0007669"/>
    <property type="project" value="InterPro"/>
</dbReference>
<dbReference type="AlphaFoldDB" id="A0A923MK12"/>
<protein>
    <recommendedName>
        <fullName evidence="2">Probable nitronate monooxygenase</fullName>
    </recommendedName>
</protein>